<dbReference type="AlphaFoldDB" id="A0A7R8WH79"/>
<dbReference type="SMART" id="SM00248">
    <property type="entry name" value="ANK"/>
    <property type="match status" value="4"/>
</dbReference>
<feature type="compositionally biased region" description="Low complexity" evidence="2">
    <location>
        <begin position="151"/>
        <end position="163"/>
    </location>
</feature>
<dbReference type="PROSITE" id="PS50088">
    <property type="entry name" value="ANK_REPEAT"/>
    <property type="match status" value="3"/>
</dbReference>
<feature type="region of interest" description="Disordered" evidence="2">
    <location>
        <begin position="728"/>
        <end position="812"/>
    </location>
</feature>
<dbReference type="Gene3D" id="1.25.40.20">
    <property type="entry name" value="Ankyrin repeat-containing domain"/>
    <property type="match status" value="1"/>
</dbReference>
<sequence>MDVLLGYKGMMSESEDEGGDASLRRLRQQQEIKAREEEASSKKEGSKFKTLLTTLIIPPFQDSTKSDGIRNSRVQQTPPPDVISGALVEAVMDFEDTLQRSNTLSRQLREKSSEDRKMSRGMSPPVAVTKLDFDLVSSTKRREVEYRRRASSGPDTSSVPSVSSDDEREDMSIASSTSVGQGKNGVNGQQIVQVRDQLAASLQKIKELEDEVKSLPVLKVKMSVLEEEKRRLTLELAAEKASVQKSRRTPELRDSTPTRSGAIQTAPEKPVMRNMEVTATPQMRSVAVGEVWGKSFRHVSVATDALPVPADLPSPTAKKEVMPKPCLKCIQRMSGTGRRDVALECLLDPREVVRHVEAPVPRKPVTKDKSEQTLLPLEVEVDKQIVEKVVKPITVEAAINTDAVQVRARGMMTALREGDFLSLSEHRAKMEDARAKWNKEQPDLEKTMSQKEMDLRKRMESRLREEERKVRKELEMLFAAKERELSEMNEQSRKEERRMLEHQFRRELEKRVKELEEEVERKEDIREEELKKEFKIEVERRLQEIQEEMRWNLREVAMQTIHEEPEEEEKDDQEDLKRESVQVQTSLHSSEMEDILSQVKELRSRRIPQKRTIGVETDARESSPKRASPVRASPPPRKLTHTSHSQTETVTRGHACVGTDQPQLTSIGTSTLALEALETKPKSTAAIATSSPTESKINLCDKCHADIQSFANGFAHHPTKQSEVASLSSSVCSLPPPSRIPRPASAQGATADLPPRPISPYRTTSPTGRRGGEQQSTSGGSRIPVRSPQLQRKRMGSSEGKQLTVPESPLRRPAVEPLMTRSLDRAPLLKEPVVDDTKDEEILSFEEEEARIMKEEEGDTVEEPAVTETQVQPLLGATPVVEEPVIQASTSHVLGSARTQVTPAPLKKKEVTLRLGDQKESVPNLGFGIREISYEPRSQSVRVPATLGEDDGTLPDLGHGIRKPPRKKKMENRGVPSEEMQTALKAIQAAMAKGERIPADHRALATVRKEWFQVSSTKDTDPGTLDSYLDALEEYSQDLLTMVVNLSDANGNTAMHYAVSHGNFDVVSILLDSKVVNTSAQNKAGYTCVMLVSLTGLRSDSDRLVVKRLFSLGDVNVKATGHGQTALMLAVAHGRLDMVKLLVEAGADVNIQDADGSTALMCAAEQGHLDIVKYLLKIPDCDPTLVDNDGSSALQIAMDADHKDIGVLIYATLNFSRGSSPYGSLRSARRPRAPLPQRGAMTPPACQSPTPSRKSNHSVA</sequence>
<dbReference type="SUPFAM" id="SSF48403">
    <property type="entry name" value="Ankyrin repeat"/>
    <property type="match status" value="1"/>
</dbReference>
<name>A0A7R8WH79_9CRUS</name>
<feature type="compositionally biased region" description="Basic and acidic residues" evidence="2">
    <location>
        <begin position="107"/>
        <end position="118"/>
    </location>
</feature>
<evidence type="ECO:0000256" key="2">
    <source>
        <dbReference type="SAM" id="MobiDB-lite"/>
    </source>
</evidence>
<gene>
    <name evidence="3" type="ORF">CTOB1V02_LOCUS8239</name>
</gene>
<dbReference type="EMBL" id="OB662645">
    <property type="protein sequence ID" value="CAD7230380.1"/>
    <property type="molecule type" value="Genomic_DNA"/>
</dbReference>
<dbReference type="GO" id="GO:0030837">
    <property type="term" value="P:negative regulation of actin filament polymerization"/>
    <property type="evidence" value="ECO:0007669"/>
    <property type="project" value="InterPro"/>
</dbReference>
<dbReference type="OrthoDB" id="5406014at2759"/>
<dbReference type="InterPro" id="IPR002110">
    <property type="entry name" value="Ankyrin_rpt"/>
</dbReference>
<dbReference type="PANTHER" id="PTHR24168:SF21">
    <property type="entry name" value="KANK, ISOFORM D"/>
    <property type="match status" value="1"/>
</dbReference>
<feature type="region of interest" description="Disordered" evidence="2">
    <location>
        <begin position="239"/>
        <end position="264"/>
    </location>
</feature>
<feature type="region of interest" description="Disordered" evidence="2">
    <location>
        <begin position="1"/>
        <end position="22"/>
    </location>
</feature>
<feature type="region of interest" description="Disordered" evidence="2">
    <location>
        <begin position="946"/>
        <end position="976"/>
    </location>
</feature>
<feature type="region of interest" description="Disordered" evidence="2">
    <location>
        <begin position="563"/>
        <end position="592"/>
    </location>
</feature>
<dbReference type="InterPro" id="IPR036770">
    <property type="entry name" value="Ankyrin_rpt-contain_sf"/>
</dbReference>
<evidence type="ECO:0000313" key="3">
    <source>
        <dbReference type="EMBL" id="CAD7230380.1"/>
    </source>
</evidence>
<proteinExistence type="predicted"/>
<feature type="region of interest" description="Disordered" evidence="2">
    <location>
        <begin position="142"/>
        <end position="187"/>
    </location>
</feature>
<reference evidence="3" key="1">
    <citation type="submission" date="2020-11" db="EMBL/GenBank/DDBJ databases">
        <authorList>
            <person name="Tran Van P."/>
        </authorList>
    </citation>
    <scope>NUCLEOTIDE SEQUENCE</scope>
</reference>
<feature type="compositionally biased region" description="Basic residues" evidence="2">
    <location>
        <begin position="960"/>
        <end position="970"/>
    </location>
</feature>
<dbReference type="Pfam" id="PF13637">
    <property type="entry name" value="Ank_4"/>
    <property type="match status" value="1"/>
</dbReference>
<feature type="coiled-coil region" evidence="1">
    <location>
        <begin position="449"/>
        <end position="532"/>
    </location>
</feature>
<dbReference type="PANTHER" id="PTHR24168">
    <property type="entry name" value="KN MOTIF AND ANKYRIN REPEAT DOMAIN-CONTAINING"/>
    <property type="match status" value="1"/>
</dbReference>
<feature type="region of interest" description="Disordered" evidence="2">
    <location>
        <begin position="60"/>
        <end position="81"/>
    </location>
</feature>
<feature type="compositionally biased region" description="Polar residues" evidence="2">
    <location>
        <begin position="1245"/>
        <end position="1260"/>
    </location>
</feature>
<dbReference type="InterPro" id="IPR047184">
    <property type="entry name" value="KANK1-4"/>
</dbReference>
<evidence type="ECO:0000256" key="1">
    <source>
        <dbReference type="SAM" id="Coils"/>
    </source>
</evidence>
<organism evidence="3">
    <name type="scientific">Cyprideis torosa</name>
    <dbReference type="NCBI Taxonomy" id="163714"/>
    <lineage>
        <taxon>Eukaryota</taxon>
        <taxon>Metazoa</taxon>
        <taxon>Ecdysozoa</taxon>
        <taxon>Arthropoda</taxon>
        <taxon>Crustacea</taxon>
        <taxon>Oligostraca</taxon>
        <taxon>Ostracoda</taxon>
        <taxon>Podocopa</taxon>
        <taxon>Podocopida</taxon>
        <taxon>Cytherocopina</taxon>
        <taxon>Cytheroidea</taxon>
        <taxon>Cytherideidae</taxon>
        <taxon>Cyprideis</taxon>
    </lineage>
</organism>
<dbReference type="PROSITE" id="PS50297">
    <property type="entry name" value="ANK_REP_REGION"/>
    <property type="match status" value="3"/>
</dbReference>
<dbReference type="GO" id="GO:0005737">
    <property type="term" value="C:cytoplasm"/>
    <property type="evidence" value="ECO:0007669"/>
    <property type="project" value="TreeGrafter"/>
</dbReference>
<feature type="region of interest" description="Disordered" evidence="2">
    <location>
        <begin position="1220"/>
        <end position="1260"/>
    </location>
</feature>
<dbReference type="PRINTS" id="PR01415">
    <property type="entry name" value="ANKYRIN"/>
</dbReference>
<keyword evidence="1" id="KW-0175">Coiled coil</keyword>
<feature type="region of interest" description="Disordered" evidence="2">
    <location>
        <begin position="607"/>
        <end position="651"/>
    </location>
</feature>
<protein>
    <submittedName>
        <fullName evidence="3">Uncharacterized protein</fullName>
    </submittedName>
</protein>
<feature type="region of interest" description="Disordered" evidence="2">
    <location>
        <begin position="101"/>
        <end position="126"/>
    </location>
</feature>
<feature type="compositionally biased region" description="Polar residues" evidence="2">
    <location>
        <begin position="761"/>
        <end position="780"/>
    </location>
</feature>
<dbReference type="Pfam" id="PF12796">
    <property type="entry name" value="Ank_2"/>
    <property type="match status" value="1"/>
</dbReference>
<accession>A0A7R8WH79</accession>
<feature type="compositionally biased region" description="Acidic residues" evidence="2">
    <location>
        <begin position="564"/>
        <end position="574"/>
    </location>
</feature>
<dbReference type="GO" id="GO:0005856">
    <property type="term" value="C:cytoskeleton"/>
    <property type="evidence" value="ECO:0007669"/>
    <property type="project" value="TreeGrafter"/>
</dbReference>